<protein>
    <submittedName>
        <fullName evidence="2">FAD/NAD(P)-binding domain-containing protein</fullName>
    </submittedName>
</protein>
<evidence type="ECO:0000256" key="1">
    <source>
        <dbReference type="SAM" id="Phobius"/>
    </source>
</evidence>
<keyword evidence="1" id="KW-1133">Transmembrane helix</keyword>
<dbReference type="EMBL" id="JAQQWP010000009">
    <property type="protein sequence ID" value="KAK8099948.1"/>
    <property type="molecule type" value="Genomic_DNA"/>
</dbReference>
<feature type="transmembrane region" description="Helical" evidence="1">
    <location>
        <begin position="24"/>
        <end position="49"/>
    </location>
</feature>
<dbReference type="SUPFAM" id="SSF51905">
    <property type="entry name" value="FAD/NAD(P)-binding domain"/>
    <property type="match status" value="1"/>
</dbReference>
<evidence type="ECO:0000313" key="3">
    <source>
        <dbReference type="Proteomes" id="UP001392437"/>
    </source>
</evidence>
<keyword evidence="1" id="KW-0472">Membrane</keyword>
<keyword evidence="1" id="KW-0812">Transmembrane</keyword>
<reference evidence="2 3" key="1">
    <citation type="submission" date="2023-01" db="EMBL/GenBank/DDBJ databases">
        <title>Analysis of 21 Apiospora genomes using comparative genomics revels a genus with tremendous synthesis potential of carbohydrate active enzymes and secondary metabolites.</title>
        <authorList>
            <person name="Sorensen T."/>
        </authorList>
    </citation>
    <scope>NUCLEOTIDE SEQUENCE [LARGE SCALE GENOMIC DNA]</scope>
    <source>
        <strain evidence="2 3">CBS 117206</strain>
    </source>
</reference>
<proteinExistence type="predicted"/>
<comment type="caution">
    <text evidence="2">The sequence shown here is derived from an EMBL/GenBank/DDBJ whole genome shotgun (WGS) entry which is preliminary data.</text>
</comment>
<accession>A0AAW0Q9Q8</accession>
<dbReference type="Gene3D" id="3.50.50.60">
    <property type="entry name" value="FAD/NAD(P)-binding domain"/>
    <property type="match status" value="2"/>
</dbReference>
<dbReference type="AlphaFoldDB" id="A0AAW0Q9Q8"/>
<name>A0AAW0Q9Q8_9PEZI</name>
<keyword evidence="3" id="KW-1185">Reference proteome</keyword>
<sequence>MLIIPRFASGRGIFEAREKHPRTYSWIALVMMNVVVEFFWLSIVSVLLFNEGINLVARERERSQEARVRAPYDQYICNGVIQGVYRTGVFHCLFCHGYKQSGSSSTGVLAINNLASISIALHVSRNLAQLTKTVTTYTHGNTSLASDSEAAIGPTAPVSVDSRRITKFVLGFNKTGLTMHFEDGSAKEEAFFAHKPKSKLKSDCLAHELGLELTPQGDIKASESFGKTSLSGYFAAGDCASFLKTSPNALGTGANNAVGLASHIQSRMYG</sequence>
<gene>
    <name evidence="2" type="ORF">PG999_010322</name>
</gene>
<dbReference type="InterPro" id="IPR036188">
    <property type="entry name" value="FAD/NAD-bd_sf"/>
</dbReference>
<organism evidence="2 3">
    <name type="scientific">Apiospora kogelbergensis</name>
    <dbReference type="NCBI Taxonomy" id="1337665"/>
    <lineage>
        <taxon>Eukaryota</taxon>
        <taxon>Fungi</taxon>
        <taxon>Dikarya</taxon>
        <taxon>Ascomycota</taxon>
        <taxon>Pezizomycotina</taxon>
        <taxon>Sordariomycetes</taxon>
        <taxon>Xylariomycetidae</taxon>
        <taxon>Amphisphaeriales</taxon>
        <taxon>Apiosporaceae</taxon>
        <taxon>Apiospora</taxon>
    </lineage>
</organism>
<dbReference type="Proteomes" id="UP001392437">
    <property type="component" value="Unassembled WGS sequence"/>
</dbReference>
<evidence type="ECO:0000313" key="2">
    <source>
        <dbReference type="EMBL" id="KAK8099948.1"/>
    </source>
</evidence>